<gene>
    <name evidence="6" type="primary">fau-1</name>
    <name evidence="8" type="ORF">ACFQJ9_13910</name>
</gene>
<dbReference type="InterPro" id="IPR016730">
    <property type="entry name" value="RNA-bd_FAU-1"/>
</dbReference>
<dbReference type="Pfam" id="PF04167">
    <property type="entry name" value="DUF402"/>
    <property type="match status" value="1"/>
</dbReference>
<dbReference type="EMBL" id="JBHTAR010000011">
    <property type="protein sequence ID" value="MFC7200495.1"/>
    <property type="molecule type" value="Genomic_DNA"/>
</dbReference>
<evidence type="ECO:0000313" key="8">
    <source>
        <dbReference type="EMBL" id="MFC7200495.1"/>
    </source>
</evidence>
<dbReference type="SUPFAM" id="SSF159234">
    <property type="entry name" value="FomD-like"/>
    <property type="match status" value="1"/>
</dbReference>
<evidence type="ECO:0000259" key="7">
    <source>
        <dbReference type="Pfam" id="PF04167"/>
    </source>
</evidence>
<dbReference type="GO" id="GO:0035925">
    <property type="term" value="F:mRNA 3'-UTR AU-rich region binding"/>
    <property type="evidence" value="ECO:0007669"/>
    <property type="project" value="UniProtKB-UniRule"/>
</dbReference>
<dbReference type="InterPro" id="IPR007295">
    <property type="entry name" value="DUF402"/>
</dbReference>
<evidence type="ECO:0000256" key="5">
    <source>
        <dbReference type="ARBA" id="ARBA00022884"/>
    </source>
</evidence>
<name>A0ABD5Z5L3_9EURY</name>
<sequence>MTTNVRVRGIYTTAFTATFLDEDGFDVVQPSDPIRERFDHEFADGVADVAVETTPDRQGIGLAGPPEAVESALDVVAETGLDTLTWPDRAPRGAVFNAVVERTAGGGAIVALSDDREGYLPFDAVDGYVDEGDRLRVQVHDPEPIWGDERPTVLPGRRVFGGVATLVHGRDALVAGTPDGTAEHELVRTTEMLPVDVPDEWAVRWEHAAEGASMDLLNTVLEHAVTRASELDEALDGAPAPEDHAPSRVAAPDCVVWAWFGRDSRFSLDGARRTVTATMTGHHRIKAAHRAASTAVDFVEGVSGSVEEFPFDAVSDAFGPAEDDLVAIGHGKPDGRLITIGRGEVVDCDRETGTVTVRREMSPGGTYDALGVERERGDVATTRFREGRWWYPTVYKSEDGETKGTYINVNTPLELFPDEVRYVDLHVDVVKHSDGTVEVVDRDELAASVEAGNVSDALAEKATGVADRIAEHVGE</sequence>
<dbReference type="RefSeq" id="WP_279527275.1">
    <property type="nucleotide sequence ID" value="NZ_CP122312.1"/>
</dbReference>
<dbReference type="InterPro" id="IPR035930">
    <property type="entry name" value="FomD-like_sf"/>
</dbReference>
<proteinExistence type="inferred from homology"/>
<dbReference type="GO" id="GO:0016891">
    <property type="term" value="F:RNA endonuclease activity producing 5'-phosphomonoesters, hydrolytic mechanism"/>
    <property type="evidence" value="ECO:0007669"/>
    <property type="project" value="UniProtKB-UniRule"/>
</dbReference>
<dbReference type="PANTHER" id="PTHR39159">
    <property type="match status" value="1"/>
</dbReference>
<feature type="domain" description="DUF402" evidence="7">
    <location>
        <begin position="334"/>
        <end position="473"/>
    </location>
</feature>
<keyword evidence="9" id="KW-1185">Reference proteome</keyword>
<dbReference type="PANTHER" id="PTHR39159:SF1">
    <property type="entry name" value="UPF0374 PROTEIN YGAC"/>
    <property type="match status" value="1"/>
</dbReference>
<keyword evidence="4 6" id="KW-0378">Hydrolase</keyword>
<evidence type="ECO:0000256" key="1">
    <source>
        <dbReference type="ARBA" id="ARBA00022552"/>
    </source>
</evidence>
<organism evidence="8 9">
    <name type="scientific">Halospeciosus flavus</name>
    <dbReference type="NCBI Taxonomy" id="3032283"/>
    <lineage>
        <taxon>Archaea</taxon>
        <taxon>Methanobacteriati</taxon>
        <taxon>Methanobacteriota</taxon>
        <taxon>Stenosarchaea group</taxon>
        <taxon>Halobacteria</taxon>
        <taxon>Halobacteriales</taxon>
        <taxon>Halobacteriaceae</taxon>
        <taxon>Halospeciosus</taxon>
    </lineage>
</organism>
<comment type="function">
    <text evidence="6">Probable RNase involved in rRNA stability through maturation and/or degradation of precursor rRNAs. Binds to RNA in loop regions with AU-rich sequences.</text>
</comment>
<evidence type="ECO:0000256" key="3">
    <source>
        <dbReference type="ARBA" id="ARBA00022759"/>
    </source>
</evidence>
<comment type="similarity">
    <text evidence="6">Belongs to the FAU-1 family.</text>
</comment>
<reference evidence="8 9" key="1">
    <citation type="journal article" date="2019" name="Int. J. Syst. Evol. Microbiol.">
        <title>The Global Catalogue of Microorganisms (GCM) 10K type strain sequencing project: providing services to taxonomists for standard genome sequencing and annotation.</title>
        <authorList>
            <consortium name="The Broad Institute Genomics Platform"/>
            <consortium name="The Broad Institute Genome Sequencing Center for Infectious Disease"/>
            <person name="Wu L."/>
            <person name="Ma J."/>
        </authorList>
    </citation>
    <scope>NUCLEOTIDE SEQUENCE [LARGE SCALE GENOMIC DNA]</scope>
    <source>
        <strain evidence="8 9">XZGYJ-43</strain>
    </source>
</reference>
<dbReference type="EC" id="3.1.26.-" evidence="6"/>
<dbReference type="GO" id="GO:0006364">
    <property type="term" value="P:rRNA processing"/>
    <property type="evidence" value="ECO:0007669"/>
    <property type="project" value="UniProtKB-UniRule"/>
</dbReference>
<dbReference type="HAMAP" id="MF_01910">
    <property type="entry name" value="RNA_binding_AU_1"/>
    <property type="match status" value="1"/>
</dbReference>
<dbReference type="AlphaFoldDB" id="A0ABD5Z5L3"/>
<comment type="caution">
    <text evidence="8">The sequence shown here is derived from an EMBL/GenBank/DDBJ whole genome shotgun (WGS) entry which is preliminary data.</text>
</comment>
<accession>A0ABD5Z5L3</accession>
<dbReference type="InterPro" id="IPR050212">
    <property type="entry name" value="Ntdp-like"/>
</dbReference>
<keyword evidence="5 6" id="KW-0694">RNA-binding</keyword>
<evidence type="ECO:0000256" key="4">
    <source>
        <dbReference type="ARBA" id="ARBA00022801"/>
    </source>
</evidence>
<dbReference type="Proteomes" id="UP001596447">
    <property type="component" value="Unassembled WGS sequence"/>
</dbReference>
<evidence type="ECO:0000256" key="2">
    <source>
        <dbReference type="ARBA" id="ARBA00022722"/>
    </source>
</evidence>
<evidence type="ECO:0000256" key="6">
    <source>
        <dbReference type="HAMAP-Rule" id="MF_01910"/>
    </source>
</evidence>
<dbReference type="Gene3D" id="2.40.380.10">
    <property type="entry name" value="FomD-like"/>
    <property type="match status" value="1"/>
</dbReference>
<evidence type="ECO:0000313" key="9">
    <source>
        <dbReference type="Proteomes" id="UP001596447"/>
    </source>
</evidence>
<protein>
    <recommendedName>
        <fullName evidence="6">Probable ribonuclease FAU-1</fullName>
        <ecNumber evidence="6">3.1.26.-</ecNumber>
    </recommendedName>
    <alternativeName>
        <fullName evidence="6">RNA-binding protein FAU-1</fullName>
    </alternativeName>
</protein>
<dbReference type="PIRSF" id="PIRSF018644">
    <property type="entry name" value="RNA-binding_FAU-1"/>
    <property type="match status" value="1"/>
</dbReference>
<keyword evidence="1 6" id="KW-0698">rRNA processing</keyword>
<keyword evidence="2 6" id="KW-0540">Nuclease</keyword>
<keyword evidence="3 6" id="KW-0255">Endonuclease</keyword>